<dbReference type="AlphaFoldDB" id="A0A1L7WE02"/>
<feature type="compositionally biased region" description="Basic and acidic residues" evidence="1">
    <location>
        <begin position="38"/>
        <end position="48"/>
    </location>
</feature>
<dbReference type="InterPro" id="IPR056031">
    <property type="entry name" value="DUF7612"/>
</dbReference>
<feature type="region of interest" description="Disordered" evidence="1">
    <location>
        <begin position="1"/>
        <end position="221"/>
    </location>
</feature>
<dbReference type="Pfam" id="PF24586">
    <property type="entry name" value="DUF7611"/>
    <property type="match status" value="1"/>
</dbReference>
<feature type="domain" description="DUF7612" evidence="4">
    <location>
        <begin position="690"/>
        <end position="820"/>
    </location>
</feature>
<feature type="compositionally biased region" description="Polar residues" evidence="1">
    <location>
        <begin position="337"/>
        <end position="368"/>
    </location>
</feature>
<sequence length="1123" mass="125517">MEALTKDGKENEKKSRGRFMNKLFKEKKDTTTPSDVDEFLHGPSDKLHMMPVGNGPPPNIPPLTRIDTASARRWPTAAEVQSSRRTRGRSTSPKRSRKGLVVRFTDTQPEVIGEGGDEATDPVSDISLRKRAHSHPQVRHPTREDDSRGRSETNPIDYGPSFAERMGGTESFRPGPMRRTQTGFESIPDIDNSSAPPLPQAREPRAGEGRLQINDSSLSQNRRSFAEMVKDDMRSGEGLALVQGSSNTSSLEEQLARPDSPVAPALSVTPQMEQLHINTMRNQHIPTPSPARSPAISDSGHPPTPSRPEVSSLRSHSPPVHSPASTTSILNLPQGLQAGSQDENSVASSRASPLSLKTGTYDTSNLTESPAALSRTGTLSLQDAAVTVGDDALREFSRRTAHLTTLFRLSTEAFKPLPKCSLEQIVRAALWWFIKGRLNLEATIRDRPASPQAQQTNFFVRQQAYADLAKALWLMETVTAQFPETQLRPGSTDSATPLHDVLECRQNVLASLRKLTMSMKRNNFLPPDVDDAPLTQGLDASIWVQEDGNRSLITSQRSTSVLSLSETLPLGDTSRTFQFARMFVEAVLVEEAVSQYYRCPALVTIVRGQKEQTVTAIIATQDGSFNVTIQADKNRGPTWHDVHWQSKKQLVEVHLPRGFILRLNCSEQNFRLLWGIYDYEQRTQEMLERREGEQVIFETILKNFQYFDPNPQASFPKDPQPQCLLRVFEKTIVQKAATGPRTLHRGHRLALNTSAKTKNLRGIDQDFPPNMPVLYGLLRGEGGSPALLLKVDDPKTKYTMVTTFDNVEDRTRLHTLITGIALRDGEDVVAEAPIQSFSISNSEGDLKCMKGIESQKFSFINQDYNGDLQSTKTVLSEQLRVVIYSKVGTFTDRLNVEPSEMKFRLSVHEFNELKVLRQPQQDVTLAISEAQAPKELQRDLAGMLGTLANSESTRTYKFPSMTELHLFQAALTGFVVLFDTVASSFNISRRRMVVPIYKKWDAAMTRLQIVQKEKVIQLVAFFENFTHGDCMNFTLKSTDIFETSNRSGKYSLRIVDAKFAMPKAKREGEPGIDHQYVCLDMPEYPGEHDDITIVFDNEANRDEFTKALPAPVKIASRMGSVRR</sequence>
<dbReference type="Pfam" id="PF24589">
    <property type="entry name" value="DUF7614"/>
    <property type="match status" value="1"/>
</dbReference>
<feature type="region of interest" description="Disordered" evidence="1">
    <location>
        <begin position="243"/>
        <end position="264"/>
    </location>
</feature>
<dbReference type="Pfam" id="PF24587">
    <property type="entry name" value="DUF7612"/>
    <property type="match status" value="1"/>
</dbReference>
<gene>
    <name evidence="7" type="ORF">PAC_00823</name>
</gene>
<dbReference type="Proteomes" id="UP000184330">
    <property type="component" value="Unassembled WGS sequence"/>
</dbReference>
<proteinExistence type="predicted"/>
<evidence type="ECO:0000259" key="3">
    <source>
        <dbReference type="Pfam" id="PF24586"/>
    </source>
</evidence>
<feature type="transmembrane region" description="Helical" evidence="2">
    <location>
        <begin position="964"/>
        <end position="982"/>
    </location>
</feature>
<dbReference type="OrthoDB" id="4356615at2759"/>
<dbReference type="Pfam" id="PF24588">
    <property type="entry name" value="DUF7613"/>
    <property type="match status" value="1"/>
</dbReference>
<keyword evidence="2" id="KW-1133">Transmembrane helix</keyword>
<feature type="compositionally biased region" description="Basic and acidic residues" evidence="1">
    <location>
        <begin position="141"/>
        <end position="151"/>
    </location>
</feature>
<dbReference type="InterPro" id="IPR056030">
    <property type="entry name" value="DUF7611"/>
</dbReference>
<feature type="domain" description="DUF7614" evidence="6">
    <location>
        <begin position="978"/>
        <end position="1109"/>
    </location>
</feature>
<dbReference type="InterPro" id="IPR056032">
    <property type="entry name" value="DUF7613"/>
</dbReference>
<evidence type="ECO:0000259" key="4">
    <source>
        <dbReference type="Pfam" id="PF24587"/>
    </source>
</evidence>
<evidence type="ECO:0000259" key="5">
    <source>
        <dbReference type="Pfam" id="PF24588"/>
    </source>
</evidence>
<evidence type="ECO:0000256" key="2">
    <source>
        <dbReference type="SAM" id="Phobius"/>
    </source>
</evidence>
<feature type="domain" description="DUF7611" evidence="3">
    <location>
        <begin position="535"/>
        <end position="687"/>
    </location>
</feature>
<keyword evidence="2" id="KW-0812">Transmembrane</keyword>
<dbReference type="EMBL" id="FJOG01000001">
    <property type="protein sequence ID" value="CZR50949.1"/>
    <property type="molecule type" value="Genomic_DNA"/>
</dbReference>
<dbReference type="InterPro" id="IPR056033">
    <property type="entry name" value="DUF7614"/>
</dbReference>
<name>A0A1L7WE02_9HELO</name>
<reference evidence="7 8" key="1">
    <citation type="submission" date="2016-03" db="EMBL/GenBank/DDBJ databases">
        <authorList>
            <person name="Ploux O."/>
        </authorList>
    </citation>
    <scope>NUCLEOTIDE SEQUENCE [LARGE SCALE GENOMIC DNA]</scope>
    <source>
        <strain evidence="7 8">UAMH 11012</strain>
    </source>
</reference>
<feature type="region of interest" description="Disordered" evidence="1">
    <location>
        <begin position="282"/>
        <end position="375"/>
    </location>
</feature>
<evidence type="ECO:0000256" key="1">
    <source>
        <dbReference type="SAM" id="MobiDB-lite"/>
    </source>
</evidence>
<evidence type="ECO:0000313" key="7">
    <source>
        <dbReference type="EMBL" id="CZR50949.1"/>
    </source>
</evidence>
<accession>A0A1L7WE02</accession>
<feature type="compositionally biased region" description="Basic residues" evidence="1">
    <location>
        <begin position="129"/>
        <end position="140"/>
    </location>
</feature>
<keyword evidence="2" id="KW-0472">Membrane</keyword>
<protein>
    <submittedName>
        <fullName evidence="7">Uncharacterized protein</fullName>
    </submittedName>
</protein>
<feature type="compositionally biased region" description="Basic and acidic residues" evidence="1">
    <location>
        <begin position="1"/>
        <end position="14"/>
    </location>
</feature>
<dbReference type="STRING" id="576137.A0A1L7WE02"/>
<feature type="compositionally biased region" description="Basic residues" evidence="1">
    <location>
        <begin position="84"/>
        <end position="100"/>
    </location>
</feature>
<evidence type="ECO:0000313" key="8">
    <source>
        <dbReference type="Proteomes" id="UP000184330"/>
    </source>
</evidence>
<feature type="domain" description="DUF7613" evidence="5">
    <location>
        <begin position="824"/>
        <end position="972"/>
    </location>
</feature>
<evidence type="ECO:0000259" key="6">
    <source>
        <dbReference type="Pfam" id="PF24589"/>
    </source>
</evidence>
<organism evidence="7 8">
    <name type="scientific">Phialocephala subalpina</name>
    <dbReference type="NCBI Taxonomy" id="576137"/>
    <lineage>
        <taxon>Eukaryota</taxon>
        <taxon>Fungi</taxon>
        <taxon>Dikarya</taxon>
        <taxon>Ascomycota</taxon>
        <taxon>Pezizomycotina</taxon>
        <taxon>Leotiomycetes</taxon>
        <taxon>Helotiales</taxon>
        <taxon>Mollisiaceae</taxon>
        <taxon>Phialocephala</taxon>
        <taxon>Phialocephala fortinii species complex</taxon>
    </lineage>
</organism>
<feature type="compositionally biased region" description="Polar residues" evidence="1">
    <location>
        <begin position="243"/>
        <end position="252"/>
    </location>
</feature>
<keyword evidence="8" id="KW-1185">Reference proteome</keyword>